<sequence length="140" mass="15520">MEIRRLGPADEALLLGAAPLLDRPPLAEAARAFLADPLSYFLLASVEGQPAGFIRAHELRQFDSPRPQFFLYEIGVDPEFQRRGIARALIAELHALARARDAEEDFVLTNPGNEPAMALYRATGGVRDEEDVVMFVYPLV</sequence>
<evidence type="ECO:0000256" key="1">
    <source>
        <dbReference type="ARBA" id="ARBA00022679"/>
    </source>
</evidence>
<keyword evidence="1 4" id="KW-0808">Transferase</keyword>
<dbReference type="PANTHER" id="PTHR43877">
    <property type="entry name" value="AMINOALKYLPHOSPHONATE N-ACETYLTRANSFERASE-RELATED-RELATED"/>
    <property type="match status" value="1"/>
</dbReference>
<dbReference type="InterPro" id="IPR016181">
    <property type="entry name" value="Acyl_CoA_acyltransferase"/>
</dbReference>
<dbReference type="Pfam" id="PF00583">
    <property type="entry name" value="Acetyltransf_1"/>
    <property type="match status" value="1"/>
</dbReference>
<feature type="domain" description="N-acetyltransferase" evidence="3">
    <location>
        <begin position="1"/>
        <end position="140"/>
    </location>
</feature>
<keyword evidence="2 4" id="KW-0012">Acyltransferase</keyword>
<dbReference type="CDD" id="cd04301">
    <property type="entry name" value="NAT_SF"/>
    <property type="match status" value="1"/>
</dbReference>
<evidence type="ECO:0000259" key="3">
    <source>
        <dbReference type="PROSITE" id="PS51186"/>
    </source>
</evidence>
<evidence type="ECO:0000256" key="2">
    <source>
        <dbReference type="ARBA" id="ARBA00023315"/>
    </source>
</evidence>
<organism evidence="4">
    <name type="scientific">uncultured Thermomicrobiales bacterium</name>
    <dbReference type="NCBI Taxonomy" id="1645740"/>
    <lineage>
        <taxon>Bacteria</taxon>
        <taxon>Pseudomonadati</taxon>
        <taxon>Thermomicrobiota</taxon>
        <taxon>Thermomicrobia</taxon>
        <taxon>Thermomicrobiales</taxon>
        <taxon>environmental samples</taxon>
    </lineage>
</organism>
<accession>A0A6J4UTJ4</accession>
<dbReference type="SUPFAM" id="SSF55729">
    <property type="entry name" value="Acyl-CoA N-acyltransferases (Nat)"/>
    <property type="match status" value="1"/>
</dbReference>
<dbReference type="PROSITE" id="PS51186">
    <property type="entry name" value="GNAT"/>
    <property type="match status" value="1"/>
</dbReference>
<reference evidence="4" key="1">
    <citation type="submission" date="2020-02" db="EMBL/GenBank/DDBJ databases">
        <authorList>
            <person name="Meier V. D."/>
        </authorList>
    </citation>
    <scope>NUCLEOTIDE SEQUENCE</scope>
    <source>
        <strain evidence="4">AVDCRST_MAG18</strain>
    </source>
</reference>
<evidence type="ECO:0000313" key="4">
    <source>
        <dbReference type="EMBL" id="CAA9556082.1"/>
    </source>
</evidence>
<dbReference type="Gene3D" id="3.40.630.30">
    <property type="match status" value="1"/>
</dbReference>
<protein>
    <submittedName>
        <fullName evidence="4">Ribosomal-protein-S18p-alanine acetyltransferase</fullName>
        <ecNumber evidence="4">2.3.1.-</ecNumber>
    </submittedName>
</protein>
<dbReference type="EC" id="2.3.1.-" evidence="4"/>
<gene>
    <name evidence="4" type="ORF">AVDCRST_MAG18-683</name>
</gene>
<dbReference type="InterPro" id="IPR050832">
    <property type="entry name" value="Bact_Acetyltransf"/>
</dbReference>
<name>A0A6J4UTJ4_9BACT</name>
<dbReference type="EMBL" id="CADCWN010000052">
    <property type="protein sequence ID" value="CAA9556082.1"/>
    <property type="molecule type" value="Genomic_DNA"/>
</dbReference>
<proteinExistence type="predicted"/>
<dbReference type="AlphaFoldDB" id="A0A6J4UTJ4"/>
<dbReference type="InterPro" id="IPR000182">
    <property type="entry name" value="GNAT_dom"/>
</dbReference>
<dbReference type="GO" id="GO:0016747">
    <property type="term" value="F:acyltransferase activity, transferring groups other than amino-acyl groups"/>
    <property type="evidence" value="ECO:0007669"/>
    <property type="project" value="InterPro"/>
</dbReference>